<accession>A0ABT3J7I8</accession>
<evidence type="ECO:0000313" key="5">
    <source>
        <dbReference type="EMBL" id="MCW3783647.1"/>
    </source>
</evidence>
<sequence>MNIRYRLRTTSWTAQDKPNSETKHMELRRRTFIGAMMASTMLVRAGMAQETPTKGGTLIISQADGTPRVLNPAVQSGTGTGLPGTKLFATPLRFDENWNPQPYLAEAWEVSEDGLQVTLHLRENATFHDGVPITSDDVAFSIDVIKNNHPFKTMLAPVTSVDTPDPLTAVINLEHPHPTLILAMSGPLMSIIPKHIYGDGQDLKTHPRNSEDVVGSGPFKLVEFQRDEHIILERYDGYWEDHLPHLDRIVIRILPESSGRTIAMENGELQLTAFESEPTVIQQLQKADGVTITNDGYGGIGPIDWLAMNTTRGPLQDKRVRQAIAYAIDKNFILNALLFGTAKDARTGIHPDSPFYNPDVPTYEFDLDKAAALLDEAGFPLKDGKRFELNIELPGFPGYRSRTEYVKAALAKVGIEVTVRSYPDFASWADVMGKMEFDLAWDNVYNWGDPVIGVHRTFISSNIGNGVWSNTQGYSNPKVDEILALAANENDQAKRKALYDEFQAIVAEDLPLYPVNATPLYTAYSDNVGGLPKGIWSVLDPMDGAYLKA</sequence>
<dbReference type="CDD" id="cd08517">
    <property type="entry name" value="PBP2_NikA_DppA_OppA_like_13"/>
    <property type="match status" value="1"/>
</dbReference>
<dbReference type="SUPFAM" id="SSF53850">
    <property type="entry name" value="Periplasmic binding protein-like II"/>
    <property type="match status" value="1"/>
</dbReference>
<evidence type="ECO:0000256" key="1">
    <source>
        <dbReference type="ARBA" id="ARBA00004418"/>
    </source>
</evidence>
<comment type="caution">
    <text evidence="5">The sequence shown here is derived from an EMBL/GenBank/DDBJ whole genome shotgun (WGS) entry which is preliminary data.</text>
</comment>
<comment type="subcellular location">
    <subcellularLocation>
        <location evidence="1">Periplasm</location>
    </subcellularLocation>
</comment>
<comment type="similarity">
    <text evidence="2">Belongs to the bacterial solute-binding protein 5 family.</text>
</comment>
<keyword evidence="6" id="KW-1185">Reference proteome</keyword>
<evidence type="ECO:0000256" key="2">
    <source>
        <dbReference type="ARBA" id="ARBA00005695"/>
    </source>
</evidence>
<dbReference type="RefSeq" id="WP_264773092.1">
    <property type="nucleotide sequence ID" value="NZ_JAPDOG010000022.1"/>
</dbReference>
<feature type="domain" description="Solute-binding protein family 5" evidence="4">
    <location>
        <begin position="100"/>
        <end position="458"/>
    </location>
</feature>
<evidence type="ECO:0000313" key="6">
    <source>
        <dbReference type="Proteomes" id="UP001207582"/>
    </source>
</evidence>
<dbReference type="PANTHER" id="PTHR30290:SF38">
    <property type="entry name" value="D,D-DIPEPTIDE-BINDING PERIPLASMIC PROTEIN DDPA-RELATED"/>
    <property type="match status" value="1"/>
</dbReference>
<dbReference type="EMBL" id="JAPDOG010000022">
    <property type="protein sequence ID" value="MCW3783647.1"/>
    <property type="molecule type" value="Genomic_DNA"/>
</dbReference>
<keyword evidence="3" id="KW-0732">Signal</keyword>
<dbReference type="Pfam" id="PF00496">
    <property type="entry name" value="SBP_bac_5"/>
    <property type="match status" value="1"/>
</dbReference>
<gene>
    <name evidence="5" type="ORF">OM960_19085</name>
</gene>
<proteinExistence type="inferred from homology"/>
<dbReference type="Gene3D" id="3.40.190.10">
    <property type="entry name" value="Periplasmic binding protein-like II"/>
    <property type="match status" value="1"/>
</dbReference>
<dbReference type="PIRSF" id="PIRSF002741">
    <property type="entry name" value="MppA"/>
    <property type="match status" value="1"/>
</dbReference>
<dbReference type="InterPro" id="IPR030678">
    <property type="entry name" value="Peptide/Ni-bd"/>
</dbReference>
<evidence type="ECO:0000259" key="4">
    <source>
        <dbReference type="Pfam" id="PF00496"/>
    </source>
</evidence>
<dbReference type="Gene3D" id="3.10.105.10">
    <property type="entry name" value="Dipeptide-binding Protein, Domain 3"/>
    <property type="match status" value="1"/>
</dbReference>
<dbReference type="InterPro" id="IPR039424">
    <property type="entry name" value="SBP_5"/>
</dbReference>
<dbReference type="PANTHER" id="PTHR30290">
    <property type="entry name" value="PERIPLASMIC BINDING COMPONENT OF ABC TRANSPORTER"/>
    <property type="match status" value="1"/>
</dbReference>
<dbReference type="InterPro" id="IPR000914">
    <property type="entry name" value="SBP_5_dom"/>
</dbReference>
<name>A0ABT3J7I8_9RHOB</name>
<protein>
    <submittedName>
        <fullName evidence="5">ABC transporter substrate-binding protein</fullName>
    </submittedName>
</protein>
<dbReference type="Proteomes" id="UP001207582">
    <property type="component" value="Unassembled WGS sequence"/>
</dbReference>
<reference evidence="5 6" key="1">
    <citation type="submission" date="2022-10" db="EMBL/GenBank/DDBJ databases">
        <title>Defluviimonas sp. CAU 1641 isolated from mud.</title>
        <authorList>
            <person name="Kim W."/>
        </authorList>
    </citation>
    <scope>NUCLEOTIDE SEQUENCE [LARGE SCALE GENOMIC DNA]</scope>
    <source>
        <strain evidence="5 6">CAU 1641</strain>
    </source>
</reference>
<organism evidence="5 6">
    <name type="scientific">Defluviimonas salinarum</name>
    <dbReference type="NCBI Taxonomy" id="2992147"/>
    <lineage>
        <taxon>Bacteria</taxon>
        <taxon>Pseudomonadati</taxon>
        <taxon>Pseudomonadota</taxon>
        <taxon>Alphaproteobacteria</taxon>
        <taxon>Rhodobacterales</taxon>
        <taxon>Paracoccaceae</taxon>
        <taxon>Albidovulum</taxon>
    </lineage>
</organism>
<evidence type="ECO:0000256" key="3">
    <source>
        <dbReference type="ARBA" id="ARBA00022729"/>
    </source>
</evidence>